<reference evidence="12 13" key="1">
    <citation type="submission" date="2020-01" db="EMBL/GenBank/DDBJ databases">
        <title>Genetics and antimicrobial susceptibilities of Nocardia species isolated from the soil; a comparison with species isolated from humans.</title>
        <authorList>
            <person name="Carrasco G."/>
            <person name="Monzon S."/>
            <person name="Sansegundo M."/>
            <person name="Garcia E."/>
            <person name="Garrido N."/>
            <person name="Medina M.J."/>
            <person name="Villalon P."/>
            <person name="Ramirez-Arocha A.C."/>
            <person name="Jimenez P."/>
            <person name="Cuesta I."/>
            <person name="Valdezate S."/>
        </authorList>
    </citation>
    <scope>NUCLEOTIDE SEQUENCE [LARGE SCALE GENOMIC DNA]</scope>
    <source>
        <strain evidence="12 13">CNM20110639</strain>
    </source>
</reference>
<comment type="caution">
    <text evidence="12">The sequence shown here is derived from an EMBL/GenBank/DDBJ whole genome shotgun (WGS) entry which is preliminary data.</text>
</comment>
<keyword evidence="5" id="KW-0229">DNA integration</keyword>
<sequence length="306" mass="34013">MFDTNGVDLVALQVEIEAFLTDLANANRPANTIRAYRGDLTAFAEHVDGSIEAVDVAAVRSFLSEIADQAPATRKRKRAAVSALCRWAVRHELLEANPMDRIDTITVPKTLPRPAPTADIYRVFDRICARRPRKDVPLDVLRDRVLFETAYVAGARASEVCGLYVEDFDLTLDDEHVRIHGKGGSVRTVLLDDRGYVALLRLYLARTGYTAGPMFRASINGRGGPLSYSAAHHRWQKYCTAAGVDIDIHQLRHSHATELINAGVSIEVVRKRLGHASTETTQIYTLLADKVADAEIRAARRRRTWA</sequence>
<evidence type="ECO:0000256" key="1">
    <source>
        <dbReference type="ARBA" id="ARBA00004496"/>
    </source>
</evidence>
<dbReference type="PANTHER" id="PTHR30349:SF77">
    <property type="entry name" value="TYROSINE RECOMBINASE XERC"/>
    <property type="match status" value="1"/>
</dbReference>
<evidence type="ECO:0000313" key="13">
    <source>
        <dbReference type="Proteomes" id="UP000468928"/>
    </source>
</evidence>
<dbReference type="Gene3D" id="1.10.443.10">
    <property type="entry name" value="Intergrase catalytic core"/>
    <property type="match status" value="1"/>
</dbReference>
<accession>A0A6P1DC08</accession>
<dbReference type="EMBL" id="JAAGUZ010000117">
    <property type="protein sequence ID" value="NEW48027.1"/>
    <property type="molecule type" value="Genomic_DNA"/>
</dbReference>
<dbReference type="Pfam" id="PF00589">
    <property type="entry name" value="Phage_integrase"/>
    <property type="match status" value="1"/>
</dbReference>
<dbReference type="GO" id="GO:0003677">
    <property type="term" value="F:DNA binding"/>
    <property type="evidence" value="ECO:0007669"/>
    <property type="project" value="UniProtKB-UniRule"/>
</dbReference>
<feature type="domain" description="Core-binding (CB)" evidence="11">
    <location>
        <begin position="10"/>
        <end position="89"/>
    </location>
</feature>
<organism evidence="12 13">
    <name type="scientific">Nocardia cyriacigeorgica</name>
    <dbReference type="NCBI Taxonomy" id="135487"/>
    <lineage>
        <taxon>Bacteria</taxon>
        <taxon>Bacillati</taxon>
        <taxon>Actinomycetota</taxon>
        <taxon>Actinomycetes</taxon>
        <taxon>Mycobacteriales</taxon>
        <taxon>Nocardiaceae</taxon>
        <taxon>Nocardia</taxon>
    </lineage>
</organism>
<evidence type="ECO:0000256" key="6">
    <source>
        <dbReference type="ARBA" id="ARBA00023125"/>
    </source>
</evidence>
<keyword evidence="7" id="KW-0233">DNA recombination</keyword>
<dbReference type="PROSITE" id="PS51900">
    <property type="entry name" value="CB"/>
    <property type="match status" value="1"/>
</dbReference>
<dbReference type="GO" id="GO:0005737">
    <property type="term" value="C:cytoplasm"/>
    <property type="evidence" value="ECO:0007669"/>
    <property type="project" value="UniProtKB-SubCell"/>
</dbReference>
<dbReference type="GO" id="GO:0051301">
    <property type="term" value="P:cell division"/>
    <property type="evidence" value="ECO:0007669"/>
    <property type="project" value="UniProtKB-KW"/>
</dbReference>
<evidence type="ECO:0000256" key="8">
    <source>
        <dbReference type="ARBA" id="ARBA00023306"/>
    </source>
</evidence>
<evidence type="ECO:0000256" key="3">
    <source>
        <dbReference type="ARBA" id="ARBA00022618"/>
    </source>
</evidence>
<dbReference type="CDD" id="cd00397">
    <property type="entry name" value="DNA_BRE_C"/>
    <property type="match status" value="1"/>
</dbReference>
<dbReference type="InterPro" id="IPR013762">
    <property type="entry name" value="Integrase-like_cat_sf"/>
</dbReference>
<gene>
    <name evidence="12" type="ORF">GV789_26900</name>
</gene>
<dbReference type="InterPro" id="IPR044068">
    <property type="entry name" value="CB"/>
</dbReference>
<protein>
    <submittedName>
        <fullName evidence="12">Tyrosine-type recombinase/integrase</fullName>
    </submittedName>
</protein>
<dbReference type="AlphaFoldDB" id="A0A6P1DC08"/>
<dbReference type="PROSITE" id="PS51898">
    <property type="entry name" value="TYR_RECOMBINASE"/>
    <property type="match status" value="1"/>
</dbReference>
<feature type="domain" description="Tyr recombinase" evidence="10">
    <location>
        <begin position="110"/>
        <end position="301"/>
    </location>
</feature>
<dbReference type="GO" id="GO:0007059">
    <property type="term" value="P:chromosome segregation"/>
    <property type="evidence" value="ECO:0007669"/>
    <property type="project" value="UniProtKB-KW"/>
</dbReference>
<comment type="subcellular location">
    <subcellularLocation>
        <location evidence="1">Cytoplasm</location>
    </subcellularLocation>
</comment>
<evidence type="ECO:0000256" key="9">
    <source>
        <dbReference type="PROSITE-ProRule" id="PRU01248"/>
    </source>
</evidence>
<dbReference type="InterPro" id="IPR011010">
    <property type="entry name" value="DNA_brk_join_enz"/>
</dbReference>
<keyword evidence="8" id="KW-0131">Cell cycle</keyword>
<proteinExistence type="predicted"/>
<dbReference type="GO" id="GO:0006310">
    <property type="term" value="P:DNA recombination"/>
    <property type="evidence" value="ECO:0007669"/>
    <property type="project" value="UniProtKB-KW"/>
</dbReference>
<dbReference type="InterPro" id="IPR010998">
    <property type="entry name" value="Integrase_recombinase_N"/>
</dbReference>
<dbReference type="InterPro" id="IPR050090">
    <property type="entry name" value="Tyrosine_recombinase_XerCD"/>
</dbReference>
<dbReference type="Pfam" id="PF02899">
    <property type="entry name" value="Phage_int_SAM_1"/>
    <property type="match status" value="1"/>
</dbReference>
<dbReference type="Gene3D" id="1.10.150.130">
    <property type="match status" value="1"/>
</dbReference>
<keyword evidence="4" id="KW-0159">Chromosome partition</keyword>
<evidence type="ECO:0000259" key="11">
    <source>
        <dbReference type="PROSITE" id="PS51900"/>
    </source>
</evidence>
<evidence type="ECO:0000256" key="2">
    <source>
        <dbReference type="ARBA" id="ARBA00022490"/>
    </source>
</evidence>
<evidence type="ECO:0000313" key="12">
    <source>
        <dbReference type="EMBL" id="NEW48027.1"/>
    </source>
</evidence>
<dbReference type="GO" id="GO:0015074">
    <property type="term" value="P:DNA integration"/>
    <property type="evidence" value="ECO:0007669"/>
    <property type="project" value="UniProtKB-KW"/>
</dbReference>
<evidence type="ECO:0000256" key="7">
    <source>
        <dbReference type="ARBA" id="ARBA00023172"/>
    </source>
</evidence>
<evidence type="ECO:0000256" key="5">
    <source>
        <dbReference type="ARBA" id="ARBA00022908"/>
    </source>
</evidence>
<dbReference type="InterPro" id="IPR004107">
    <property type="entry name" value="Integrase_SAM-like_N"/>
</dbReference>
<keyword evidence="2" id="KW-0963">Cytoplasm</keyword>
<dbReference type="Proteomes" id="UP000468928">
    <property type="component" value="Unassembled WGS sequence"/>
</dbReference>
<evidence type="ECO:0000259" key="10">
    <source>
        <dbReference type="PROSITE" id="PS51898"/>
    </source>
</evidence>
<evidence type="ECO:0000256" key="4">
    <source>
        <dbReference type="ARBA" id="ARBA00022829"/>
    </source>
</evidence>
<keyword evidence="6 9" id="KW-0238">DNA-binding</keyword>
<dbReference type="SUPFAM" id="SSF56349">
    <property type="entry name" value="DNA breaking-rejoining enzymes"/>
    <property type="match status" value="1"/>
</dbReference>
<keyword evidence="3" id="KW-0132">Cell division</keyword>
<dbReference type="PANTHER" id="PTHR30349">
    <property type="entry name" value="PHAGE INTEGRASE-RELATED"/>
    <property type="match status" value="1"/>
</dbReference>
<dbReference type="InterPro" id="IPR002104">
    <property type="entry name" value="Integrase_catalytic"/>
</dbReference>
<name>A0A6P1DC08_9NOCA</name>